<reference evidence="3" key="1">
    <citation type="submission" date="2016-06" db="UniProtKB">
        <authorList>
            <consortium name="WormBaseParasite"/>
        </authorList>
    </citation>
    <scope>IDENTIFICATION</scope>
</reference>
<dbReference type="Proteomes" id="UP000050794">
    <property type="component" value="Unassembled WGS sequence"/>
</dbReference>
<dbReference type="AlphaFoldDB" id="A0A183TXT5"/>
<proteinExistence type="predicted"/>
<keyword evidence="2" id="KW-1185">Reference proteome</keyword>
<name>A0A183TXT5_TOXCA</name>
<dbReference type="EMBL" id="UYWY01000664">
    <property type="protein sequence ID" value="VDM25384.1"/>
    <property type="molecule type" value="Genomic_DNA"/>
</dbReference>
<reference evidence="1 2" key="2">
    <citation type="submission" date="2018-11" db="EMBL/GenBank/DDBJ databases">
        <authorList>
            <consortium name="Pathogen Informatics"/>
        </authorList>
    </citation>
    <scope>NUCLEOTIDE SEQUENCE [LARGE SCALE GENOMIC DNA]</scope>
</reference>
<evidence type="ECO:0000313" key="2">
    <source>
        <dbReference type="Proteomes" id="UP000050794"/>
    </source>
</evidence>
<organism evidence="2 3">
    <name type="scientific">Toxocara canis</name>
    <name type="common">Canine roundworm</name>
    <dbReference type="NCBI Taxonomy" id="6265"/>
    <lineage>
        <taxon>Eukaryota</taxon>
        <taxon>Metazoa</taxon>
        <taxon>Ecdysozoa</taxon>
        <taxon>Nematoda</taxon>
        <taxon>Chromadorea</taxon>
        <taxon>Rhabditida</taxon>
        <taxon>Spirurina</taxon>
        <taxon>Ascaridomorpha</taxon>
        <taxon>Ascaridoidea</taxon>
        <taxon>Toxocaridae</taxon>
        <taxon>Toxocara</taxon>
    </lineage>
</organism>
<accession>A0A183TXT5</accession>
<sequence>MDDFVDVERVLDTLNWQNCHQETLTVLFDRALNVYPYGNQTLADFAVMAFLAAFRDGNVDAACKYMRHIIDMREAGFGDRANHLLASAHFAFAIFLYIRMRSASSSCKVEQFQSIKRHAYEARQLFRILYGEGSVRDFELDFMLSEARRAVAQ</sequence>
<gene>
    <name evidence="1" type="ORF">TCNE_LOCUS1055</name>
</gene>
<evidence type="ECO:0000313" key="1">
    <source>
        <dbReference type="EMBL" id="VDM25384.1"/>
    </source>
</evidence>
<dbReference type="WBParaSite" id="TCNE_0000105401-mRNA-1">
    <property type="protein sequence ID" value="TCNE_0000105401-mRNA-1"/>
    <property type="gene ID" value="TCNE_0000105401"/>
</dbReference>
<evidence type="ECO:0000313" key="3">
    <source>
        <dbReference type="WBParaSite" id="TCNE_0000105401-mRNA-1"/>
    </source>
</evidence>
<protein>
    <submittedName>
        <fullName evidence="3">Tetratricopeptide repeat (TPR)-like superfamily protein</fullName>
    </submittedName>
</protein>